<dbReference type="KEGG" id="alus:STSP2_00045"/>
<keyword evidence="8 13" id="KW-0653">Protein transport</keyword>
<comment type="subcellular location">
    <subcellularLocation>
        <location evidence="1">Cell membrane</location>
        <topology evidence="1">Multi-pass membrane protein</topology>
    </subcellularLocation>
</comment>
<evidence type="ECO:0000256" key="1">
    <source>
        <dbReference type="ARBA" id="ARBA00004651"/>
    </source>
</evidence>
<keyword evidence="10 13" id="KW-0472">Membrane</keyword>
<evidence type="ECO:0000256" key="9">
    <source>
        <dbReference type="ARBA" id="ARBA00022989"/>
    </source>
</evidence>
<dbReference type="Proteomes" id="UP000189674">
    <property type="component" value="Chromosome"/>
</dbReference>
<comment type="similarity">
    <text evidence="2 13">Belongs to the type III secretion exporter family.</text>
</comment>
<feature type="compositionally biased region" description="Basic and acidic residues" evidence="14">
    <location>
        <begin position="1"/>
        <end position="11"/>
    </location>
</feature>
<dbReference type="EMBL" id="CP019791">
    <property type="protein sequence ID" value="AQT66907.1"/>
    <property type="molecule type" value="Genomic_DNA"/>
</dbReference>
<dbReference type="SUPFAM" id="SSF160544">
    <property type="entry name" value="EscU C-terminal domain-like"/>
    <property type="match status" value="1"/>
</dbReference>
<reference evidence="16" key="1">
    <citation type="submission" date="2017-02" db="EMBL/GenBank/DDBJ databases">
        <title>Comparative genomics and description of representatives of a novel lineage of planctomycetes thriving in anoxic sediments.</title>
        <authorList>
            <person name="Spring S."/>
            <person name="Bunk B."/>
            <person name="Sproer C."/>
        </authorList>
    </citation>
    <scope>NUCLEOTIDE SEQUENCE [LARGE SCALE GENOMIC DNA]</scope>
    <source>
        <strain evidence="16">ST-NAGAB-D1</strain>
    </source>
</reference>
<evidence type="ECO:0000256" key="8">
    <source>
        <dbReference type="ARBA" id="ARBA00022927"/>
    </source>
</evidence>
<proteinExistence type="inferred from homology"/>
<evidence type="ECO:0000313" key="16">
    <source>
        <dbReference type="Proteomes" id="UP000189674"/>
    </source>
</evidence>
<evidence type="ECO:0000256" key="10">
    <source>
        <dbReference type="ARBA" id="ARBA00023136"/>
    </source>
</evidence>
<keyword evidence="11 13" id="KW-1006">Bacterial flagellum protein export</keyword>
<evidence type="ECO:0000313" key="15">
    <source>
        <dbReference type="EMBL" id="AQT66907.1"/>
    </source>
</evidence>
<evidence type="ECO:0000256" key="3">
    <source>
        <dbReference type="ARBA" id="ARBA00021622"/>
    </source>
</evidence>
<feature type="transmembrane region" description="Helical" evidence="13">
    <location>
        <begin position="35"/>
        <end position="57"/>
    </location>
</feature>
<organism evidence="15 16">
    <name type="scientific">Anaerohalosphaera lusitana</name>
    <dbReference type="NCBI Taxonomy" id="1936003"/>
    <lineage>
        <taxon>Bacteria</taxon>
        <taxon>Pseudomonadati</taxon>
        <taxon>Planctomycetota</taxon>
        <taxon>Phycisphaerae</taxon>
        <taxon>Sedimentisphaerales</taxon>
        <taxon>Anaerohalosphaeraceae</taxon>
        <taxon>Anaerohalosphaera</taxon>
    </lineage>
</organism>
<feature type="transmembrane region" description="Helical" evidence="13">
    <location>
        <begin position="96"/>
        <end position="116"/>
    </location>
</feature>
<evidence type="ECO:0000256" key="11">
    <source>
        <dbReference type="ARBA" id="ARBA00023225"/>
    </source>
</evidence>
<feature type="region of interest" description="Disordered" evidence="14">
    <location>
        <begin position="1"/>
        <end position="30"/>
    </location>
</feature>
<keyword evidence="15" id="KW-0282">Flagellum</keyword>
<evidence type="ECO:0000256" key="7">
    <source>
        <dbReference type="ARBA" id="ARBA00022795"/>
    </source>
</evidence>
<keyword evidence="6 13" id="KW-0812">Transmembrane</keyword>
<dbReference type="GO" id="GO:0005886">
    <property type="term" value="C:plasma membrane"/>
    <property type="evidence" value="ECO:0007669"/>
    <property type="project" value="UniProtKB-SubCell"/>
</dbReference>
<dbReference type="InterPro" id="IPR006135">
    <property type="entry name" value="T3SS_substrate_exporter"/>
</dbReference>
<dbReference type="Gene3D" id="3.40.1690.10">
    <property type="entry name" value="secretion proteins EscU"/>
    <property type="match status" value="1"/>
</dbReference>
<feature type="transmembrane region" description="Helical" evidence="13">
    <location>
        <begin position="190"/>
        <end position="211"/>
    </location>
</feature>
<dbReference type="GO" id="GO:0044780">
    <property type="term" value="P:bacterial-type flagellum assembly"/>
    <property type="evidence" value="ECO:0007669"/>
    <property type="project" value="InterPro"/>
</dbReference>
<keyword evidence="7 13" id="KW-1005">Bacterial flagellum biogenesis</keyword>
<sequence>MADKPAGERTEQPTPRRLRKAREDGQAPQSQELPAVASIVALLLAFVAGGSGLFGWFRELIRNACTCNFQALETSGAFMKYASGIIKGMIGAMSPFFIAVFVAGVMSTVVVSGLNFSPKAVKFKLSAISPVKGFKKLFGIQSVIKLVLSVLKLIFVGMLVWFYLDDKLESMASLRWAWPDNLLKILGEPVLGIMIRICIGLIIIALIDVAFQKWKYIRDLKMTKQEIKEERKSEEGSPEVKSKIRQQQMAMASKRMLAEVPKADVVLVNPTHVAVALKYDSKKSDAPVVIAKGGDHLCERIKEVARSYGVPIVRRPKLARTIFANVELDQSIPESLFMAVAEVLAMIQRMRQRRQ</sequence>
<dbReference type="PANTHER" id="PTHR30531">
    <property type="entry name" value="FLAGELLAR BIOSYNTHETIC PROTEIN FLHB"/>
    <property type="match status" value="1"/>
</dbReference>
<dbReference type="AlphaFoldDB" id="A0A1U9NGL9"/>
<feature type="transmembrane region" description="Helical" evidence="13">
    <location>
        <begin position="137"/>
        <end position="164"/>
    </location>
</feature>
<evidence type="ECO:0000256" key="4">
    <source>
        <dbReference type="ARBA" id="ARBA00022448"/>
    </source>
</evidence>
<dbReference type="PRINTS" id="PR00950">
    <property type="entry name" value="TYPE3IMSPROT"/>
</dbReference>
<keyword evidence="15" id="KW-0966">Cell projection</keyword>
<keyword evidence="9 13" id="KW-1133">Transmembrane helix</keyword>
<evidence type="ECO:0000256" key="6">
    <source>
        <dbReference type="ARBA" id="ARBA00022692"/>
    </source>
</evidence>
<dbReference type="Pfam" id="PF01312">
    <property type="entry name" value="Bac_export_2"/>
    <property type="match status" value="1"/>
</dbReference>
<keyword evidence="5 13" id="KW-1003">Cell membrane</keyword>
<evidence type="ECO:0000256" key="2">
    <source>
        <dbReference type="ARBA" id="ARBA00010690"/>
    </source>
</evidence>
<dbReference type="STRING" id="1936003.STSP2_00045"/>
<gene>
    <name evidence="13 15" type="primary">flhB</name>
    <name evidence="15" type="ORF">STSP2_00045</name>
</gene>
<keyword evidence="4 13" id="KW-0813">Transport</keyword>
<dbReference type="NCBIfam" id="TIGR00328">
    <property type="entry name" value="flhB"/>
    <property type="match status" value="1"/>
</dbReference>
<keyword evidence="16" id="KW-1185">Reference proteome</keyword>
<dbReference type="PANTHER" id="PTHR30531:SF12">
    <property type="entry name" value="FLAGELLAR BIOSYNTHETIC PROTEIN FLHB"/>
    <property type="match status" value="1"/>
</dbReference>
<evidence type="ECO:0000256" key="14">
    <source>
        <dbReference type="SAM" id="MobiDB-lite"/>
    </source>
</evidence>
<dbReference type="Gene3D" id="6.10.250.2080">
    <property type="match status" value="1"/>
</dbReference>
<dbReference type="InterPro" id="IPR029025">
    <property type="entry name" value="T3SS_substrate_exporter_C"/>
</dbReference>
<evidence type="ECO:0000256" key="12">
    <source>
        <dbReference type="ARBA" id="ARBA00025078"/>
    </source>
</evidence>
<name>A0A1U9NGL9_9BACT</name>
<dbReference type="RefSeq" id="WP_146658741.1">
    <property type="nucleotide sequence ID" value="NZ_CP019791.1"/>
</dbReference>
<keyword evidence="15" id="KW-0969">Cilium</keyword>
<dbReference type="OrthoDB" id="9807950at2"/>
<protein>
    <recommendedName>
        <fullName evidence="3 13">Flagellar biosynthetic protein FlhB</fullName>
    </recommendedName>
</protein>
<evidence type="ECO:0000256" key="5">
    <source>
        <dbReference type="ARBA" id="ARBA00022475"/>
    </source>
</evidence>
<evidence type="ECO:0000256" key="13">
    <source>
        <dbReference type="RuleBase" id="RU364091"/>
    </source>
</evidence>
<dbReference type="GO" id="GO:0009306">
    <property type="term" value="P:protein secretion"/>
    <property type="evidence" value="ECO:0007669"/>
    <property type="project" value="InterPro"/>
</dbReference>
<accession>A0A1U9NGL9</accession>
<dbReference type="InterPro" id="IPR006136">
    <property type="entry name" value="FlhB"/>
</dbReference>
<comment type="function">
    <text evidence="12 13">Required for formation of the rod structure in the basal body of the flagellar apparatus. Together with FliI and FliH, may constitute the export apparatus of flagellin.</text>
</comment>